<reference evidence="1 2" key="2">
    <citation type="journal article" date="2022" name="Mol. Ecol. Resour.">
        <title>The genomes of chicory, endive, great burdock and yacon provide insights into Asteraceae paleo-polyploidization history and plant inulin production.</title>
        <authorList>
            <person name="Fan W."/>
            <person name="Wang S."/>
            <person name="Wang H."/>
            <person name="Wang A."/>
            <person name="Jiang F."/>
            <person name="Liu H."/>
            <person name="Zhao H."/>
            <person name="Xu D."/>
            <person name="Zhang Y."/>
        </authorList>
    </citation>
    <scope>NUCLEOTIDE SEQUENCE [LARGE SCALE GENOMIC DNA]</scope>
    <source>
        <strain evidence="2">cv. Yunnan</strain>
        <tissue evidence="1">Leaves</tissue>
    </source>
</reference>
<gene>
    <name evidence="1" type="ORF">L1987_43457</name>
</gene>
<dbReference type="Proteomes" id="UP001056120">
    <property type="component" value="Linkage Group LG14"/>
</dbReference>
<dbReference type="EMBL" id="CM042031">
    <property type="protein sequence ID" value="KAI3784359.1"/>
    <property type="molecule type" value="Genomic_DNA"/>
</dbReference>
<reference evidence="2" key="1">
    <citation type="journal article" date="2022" name="Mol. Ecol. Resour.">
        <title>The genomes of chicory, endive, great burdock and yacon provide insights into Asteraceae palaeo-polyploidization history and plant inulin production.</title>
        <authorList>
            <person name="Fan W."/>
            <person name="Wang S."/>
            <person name="Wang H."/>
            <person name="Wang A."/>
            <person name="Jiang F."/>
            <person name="Liu H."/>
            <person name="Zhao H."/>
            <person name="Xu D."/>
            <person name="Zhang Y."/>
        </authorList>
    </citation>
    <scope>NUCLEOTIDE SEQUENCE [LARGE SCALE GENOMIC DNA]</scope>
    <source>
        <strain evidence="2">cv. Yunnan</strain>
    </source>
</reference>
<protein>
    <submittedName>
        <fullName evidence="1">Uncharacterized protein</fullName>
    </submittedName>
</protein>
<comment type="caution">
    <text evidence="1">The sequence shown here is derived from an EMBL/GenBank/DDBJ whole genome shotgun (WGS) entry which is preliminary data.</text>
</comment>
<keyword evidence="2" id="KW-1185">Reference proteome</keyword>
<organism evidence="1 2">
    <name type="scientific">Smallanthus sonchifolius</name>
    <dbReference type="NCBI Taxonomy" id="185202"/>
    <lineage>
        <taxon>Eukaryota</taxon>
        <taxon>Viridiplantae</taxon>
        <taxon>Streptophyta</taxon>
        <taxon>Embryophyta</taxon>
        <taxon>Tracheophyta</taxon>
        <taxon>Spermatophyta</taxon>
        <taxon>Magnoliopsida</taxon>
        <taxon>eudicotyledons</taxon>
        <taxon>Gunneridae</taxon>
        <taxon>Pentapetalae</taxon>
        <taxon>asterids</taxon>
        <taxon>campanulids</taxon>
        <taxon>Asterales</taxon>
        <taxon>Asteraceae</taxon>
        <taxon>Asteroideae</taxon>
        <taxon>Heliantheae alliance</taxon>
        <taxon>Millerieae</taxon>
        <taxon>Smallanthus</taxon>
    </lineage>
</organism>
<accession>A0ACB9GL43</accession>
<evidence type="ECO:0000313" key="1">
    <source>
        <dbReference type="EMBL" id="KAI3784359.1"/>
    </source>
</evidence>
<proteinExistence type="predicted"/>
<sequence>MKKESVEWKQRGLTTQSVEVDISKKRREEAEIPPFDFEIEWVEAGFYLLVRLLWSWCGIDWMATGQTGDKATTLLQAKVSNSNCI</sequence>
<name>A0ACB9GL43_9ASTR</name>
<evidence type="ECO:0000313" key="2">
    <source>
        <dbReference type="Proteomes" id="UP001056120"/>
    </source>
</evidence>